<gene>
    <name evidence="1" type="ORF">ACFQ07_11720</name>
</gene>
<organism evidence="1 2">
    <name type="scientific">Actinomadura adrarensis</name>
    <dbReference type="NCBI Taxonomy" id="1819600"/>
    <lineage>
        <taxon>Bacteria</taxon>
        <taxon>Bacillati</taxon>
        <taxon>Actinomycetota</taxon>
        <taxon>Actinomycetes</taxon>
        <taxon>Streptosporangiales</taxon>
        <taxon>Thermomonosporaceae</taxon>
        <taxon>Actinomadura</taxon>
    </lineage>
</organism>
<keyword evidence="2" id="KW-1185">Reference proteome</keyword>
<reference evidence="2" key="1">
    <citation type="journal article" date="2019" name="Int. J. Syst. Evol. Microbiol.">
        <title>The Global Catalogue of Microorganisms (GCM) 10K type strain sequencing project: providing services to taxonomists for standard genome sequencing and annotation.</title>
        <authorList>
            <consortium name="The Broad Institute Genomics Platform"/>
            <consortium name="The Broad Institute Genome Sequencing Center for Infectious Disease"/>
            <person name="Wu L."/>
            <person name="Ma J."/>
        </authorList>
    </citation>
    <scope>NUCLEOTIDE SEQUENCE [LARGE SCALE GENOMIC DNA]</scope>
    <source>
        <strain evidence="2">JCM 31696</strain>
    </source>
</reference>
<comment type="caution">
    <text evidence="1">The sequence shown here is derived from an EMBL/GenBank/DDBJ whole genome shotgun (WGS) entry which is preliminary data.</text>
</comment>
<dbReference type="Proteomes" id="UP001597083">
    <property type="component" value="Unassembled WGS sequence"/>
</dbReference>
<protein>
    <submittedName>
        <fullName evidence="1">Lytic transglycosylase domain-containing protein</fullName>
    </submittedName>
</protein>
<evidence type="ECO:0000313" key="1">
    <source>
        <dbReference type="EMBL" id="MFD0852900.1"/>
    </source>
</evidence>
<sequence>MGRAPIGRDQVQKISKLSRVRDVISVAGGAVQLQGRSVNTFAVDPSTFRSWTPPGTAKTNKLWEALATNRFVTSSAAADQLRLNEGTQYPIVGRTVPQLVMGGSGTLGIPGIDMLVPQRTGQEMGLVPNIAVLVNAPGTNPATTVRAVKRILGQNVDVVNLRERKYQSSTSGSYLDLYKQAARTCPGLSWTVLAAIGQVESDHGR</sequence>
<dbReference type="EMBL" id="JBHTIR010001725">
    <property type="protein sequence ID" value="MFD0852900.1"/>
    <property type="molecule type" value="Genomic_DNA"/>
</dbReference>
<accession>A0ABW3CG49</accession>
<evidence type="ECO:0000313" key="2">
    <source>
        <dbReference type="Proteomes" id="UP001597083"/>
    </source>
</evidence>
<name>A0ABW3CG49_9ACTN</name>
<feature type="non-terminal residue" evidence="1">
    <location>
        <position position="205"/>
    </location>
</feature>
<proteinExistence type="predicted"/>